<proteinExistence type="predicted"/>
<dbReference type="Proteomes" id="UP001320843">
    <property type="component" value="Unassembled WGS sequence"/>
</dbReference>
<name>A0ABT3DUR8_9XANT</name>
<accession>A0ABT3DUR8</accession>
<organism evidence="1 2">
    <name type="scientific">Xanthomonas sacchari</name>
    <dbReference type="NCBI Taxonomy" id="56458"/>
    <lineage>
        <taxon>Bacteria</taxon>
        <taxon>Pseudomonadati</taxon>
        <taxon>Pseudomonadota</taxon>
        <taxon>Gammaproteobacteria</taxon>
        <taxon>Lysobacterales</taxon>
        <taxon>Lysobacteraceae</taxon>
        <taxon>Xanthomonas</taxon>
    </lineage>
</organism>
<dbReference type="RefSeq" id="WP_267122651.1">
    <property type="nucleotide sequence ID" value="NZ_JANFWR010000010.1"/>
</dbReference>
<keyword evidence="2" id="KW-1185">Reference proteome</keyword>
<sequence length="99" mass="10987">MKIEKLQPGQVVYDVGKTRMGNTTLTTVSVWPVTIVSVDLERGTVIARWNGNSERKYRASQIAKWRTSKPLLIKSGFGIMRLATRAEISAHKSATAPET</sequence>
<evidence type="ECO:0000313" key="2">
    <source>
        <dbReference type="Proteomes" id="UP001320843"/>
    </source>
</evidence>
<protein>
    <submittedName>
        <fullName evidence="1">Uncharacterized protein</fullName>
    </submittedName>
</protein>
<gene>
    <name evidence="1" type="ORF">NB700_001799</name>
</gene>
<dbReference type="EMBL" id="JANFWR010000010">
    <property type="protein sequence ID" value="MCW0399243.1"/>
    <property type="molecule type" value="Genomic_DNA"/>
</dbReference>
<reference evidence="1 2" key="1">
    <citation type="submission" date="2022-06" db="EMBL/GenBank/DDBJ databases">
        <title>Dynamics of rice microbiomes reveals core vertical transmitted seed endophytes.</title>
        <authorList>
            <person name="Liao K."/>
            <person name="Zhang X."/>
        </authorList>
    </citation>
    <scope>NUCLEOTIDE SEQUENCE [LARGE SCALE GENOMIC DNA]</scope>
    <source>
        <strain evidence="1 2">YT10-10-1</strain>
    </source>
</reference>
<comment type="caution">
    <text evidence="1">The sequence shown here is derived from an EMBL/GenBank/DDBJ whole genome shotgun (WGS) entry which is preliminary data.</text>
</comment>
<evidence type="ECO:0000313" key="1">
    <source>
        <dbReference type="EMBL" id="MCW0399243.1"/>
    </source>
</evidence>